<dbReference type="InterPro" id="IPR009050">
    <property type="entry name" value="Globin-like_sf"/>
</dbReference>
<keyword evidence="15" id="KW-1185">Reference proteome</keyword>
<protein>
    <recommendedName>
        <fullName evidence="4">nitric oxide dioxygenase</fullName>
        <ecNumber evidence="4">1.14.12.17</ecNumber>
    </recommendedName>
</protein>
<evidence type="ECO:0000256" key="5">
    <source>
        <dbReference type="ARBA" id="ARBA00022714"/>
    </source>
</evidence>
<dbReference type="Gene3D" id="2.40.30.10">
    <property type="entry name" value="Translation factors"/>
    <property type="match status" value="1"/>
</dbReference>
<dbReference type="InterPro" id="IPR000971">
    <property type="entry name" value="Globin"/>
</dbReference>
<keyword evidence="6" id="KW-0521">NADP</keyword>
<dbReference type="OrthoDB" id="3213438at2"/>
<dbReference type="RefSeq" id="WP_123931453.1">
    <property type="nucleotide sequence ID" value="NZ_JBPSDP010000011.1"/>
</dbReference>
<evidence type="ECO:0000313" key="14">
    <source>
        <dbReference type="EMBL" id="RPA58631.1"/>
    </source>
</evidence>
<evidence type="ECO:0000256" key="10">
    <source>
        <dbReference type="ARBA" id="ARBA00049433"/>
    </source>
</evidence>
<comment type="similarity">
    <text evidence="11">Belongs to the globin family.</text>
</comment>
<dbReference type="InterPro" id="IPR012292">
    <property type="entry name" value="Globin/Proto"/>
</dbReference>
<proteinExistence type="inferred from homology"/>
<evidence type="ECO:0000256" key="8">
    <source>
        <dbReference type="ARBA" id="ARBA00023027"/>
    </source>
</evidence>
<comment type="cofactor">
    <cofactor evidence="2">
        <name>FAD</name>
        <dbReference type="ChEBI" id="CHEBI:57692"/>
    </cofactor>
</comment>
<feature type="domain" description="Globin" evidence="12">
    <location>
        <begin position="1"/>
        <end position="137"/>
    </location>
</feature>
<evidence type="ECO:0000256" key="9">
    <source>
        <dbReference type="ARBA" id="ARBA00048649"/>
    </source>
</evidence>
<dbReference type="Proteomes" id="UP000267536">
    <property type="component" value="Unassembled WGS sequence"/>
</dbReference>
<keyword evidence="11" id="KW-0561">Oxygen transport</keyword>
<dbReference type="EC" id="1.14.12.17" evidence="4"/>
<keyword evidence="11" id="KW-0349">Heme</keyword>
<dbReference type="GO" id="GO:0008941">
    <property type="term" value="F:nitric oxide dioxygenase NAD(P)H activity"/>
    <property type="evidence" value="ECO:0007669"/>
    <property type="project" value="UniProtKB-EC"/>
</dbReference>
<dbReference type="AlphaFoldDB" id="A0A3N4GHN1"/>
<comment type="caution">
    <text evidence="14">The sequence shown here is derived from an EMBL/GenBank/DDBJ whole genome shotgun (WGS) entry which is preliminary data.</text>
</comment>
<dbReference type="InterPro" id="IPR039261">
    <property type="entry name" value="FNR_nucleotide-bd"/>
</dbReference>
<dbReference type="GO" id="GO:0020037">
    <property type="term" value="F:heme binding"/>
    <property type="evidence" value="ECO:0007669"/>
    <property type="project" value="InterPro"/>
</dbReference>
<dbReference type="InterPro" id="IPR050415">
    <property type="entry name" value="MRET"/>
</dbReference>
<feature type="domain" description="FAD-binding FR-type" evidence="13">
    <location>
        <begin position="142"/>
        <end position="242"/>
    </location>
</feature>
<dbReference type="PROSITE" id="PS51384">
    <property type="entry name" value="FAD_FR"/>
    <property type="match status" value="1"/>
</dbReference>
<keyword evidence="7" id="KW-0411">Iron-sulfur</keyword>
<reference evidence="14 15" key="1">
    <citation type="submission" date="2018-11" db="EMBL/GenBank/DDBJ databases">
        <title>Draft genome sequence of Gordonia sp. RS15-1S isolated from rice stems.</title>
        <authorList>
            <person name="Muangham S."/>
        </authorList>
    </citation>
    <scope>NUCLEOTIDE SEQUENCE [LARGE SCALE GENOMIC DNA]</scope>
    <source>
        <strain evidence="14 15">RS15-1S</strain>
    </source>
</reference>
<dbReference type="Pfam" id="PF00970">
    <property type="entry name" value="FAD_binding_6"/>
    <property type="match status" value="1"/>
</dbReference>
<dbReference type="Gene3D" id="3.40.50.80">
    <property type="entry name" value="Nucleotide-binding domain of ferredoxin-NADP reductase (FNR) module"/>
    <property type="match status" value="1"/>
</dbReference>
<dbReference type="PANTHER" id="PTHR47354">
    <property type="entry name" value="NADH OXIDOREDUCTASE HCR"/>
    <property type="match status" value="1"/>
</dbReference>
<comment type="catalytic activity">
    <reaction evidence="10">
        <text>2 nitric oxide + NADPH + 2 O2 = 2 nitrate + NADP(+) + H(+)</text>
        <dbReference type="Rhea" id="RHEA:19465"/>
        <dbReference type="ChEBI" id="CHEBI:15378"/>
        <dbReference type="ChEBI" id="CHEBI:15379"/>
        <dbReference type="ChEBI" id="CHEBI:16480"/>
        <dbReference type="ChEBI" id="CHEBI:17632"/>
        <dbReference type="ChEBI" id="CHEBI:57783"/>
        <dbReference type="ChEBI" id="CHEBI:58349"/>
        <dbReference type="EC" id="1.14.12.17"/>
    </reaction>
</comment>
<dbReference type="InterPro" id="IPR017938">
    <property type="entry name" value="Riboflavin_synthase-like_b-brl"/>
</dbReference>
<evidence type="ECO:0000256" key="4">
    <source>
        <dbReference type="ARBA" id="ARBA00012229"/>
    </source>
</evidence>
<dbReference type="EMBL" id="RKMH01000011">
    <property type="protein sequence ID" value="RPA58631.1"/>
    <property type="molecule type" value="Genomic_DNA"/>
</dbReference>
<dbReference type="PANTHER" id="PTHR47354:SF5">
    <property type="entry name" value="PROTEIN RFBI"/>
    <property type="match status" value="1"/>
</dbReference>
<dbReference type="GO" id="GO:0019825">
    <property type="term" value="F:oxygen binding"/>
    <property type="evidence" value="ECO:0007669"/>
    <property type="project" value="InterPro"/>
</dbReference>
<name>A0A3N4GHN1_9ACTN</name>
<keyword evidence="8" id="KW-0520">NAD</keyword>
<gene>
    <name evidence="14" type="ORF">EF294_14995</name>
</gene>
<dbReference type="PRINTS" id="PR00410">
    <property type="entry name" value="PHEHYDRXLASE"/>
</dbReference>
<dbReference type="PROSITE" id="PS01033">
    <property type="entry name" value="GLOBIN"/>
    <property type="match status" value="1"/>
</dbReference>
<dbReference type="SUPFAM" id="SSF46458">
    <property type="entry name" value="Globin-like"/>
    <property type="match status" value="1"/>
</dbReference>
<evidence type="ECO:0000256" key="3">
    <source>
        <dbReference type="ARBA" id="ARBA00006401"/>
    </source>
</evidence>
<dbReference type="Pfam" id="PF00175">
    <property type="entry name" value="NAD_binding_1"/>
    <property type="match status" value="1"/>
</dbReference>
<keyword evidence="11" id="KW-0408">Iron</keyword>
<dbReference type="GO" id="GO:0051537">
    <property type="term" value="F:2 iron, 2 sulfur cluster binding"/>
    <property type="evidence" value="ECO:0007669"/>
    <property type="project" value="UniProtKB-KW"/>
</dbReference>
<dbReference type="CDD" id="cd06187">
    <property type="entry name" value="O2ase_reductase_like"/>
    <property type="match status" value="1"/>
</dbReference>
<dbReference type="InterPro" id="IPR017927">
    <property type="entry name" value="FAD-bd_FR_type"/>
</dbReference>
<evidence type="ECO:0000313" key="15">
    <source>
        <dbReference type="Proteomes" id="UP000267536"/>
    </source>
</evidence>
<comment type="cofactor">
    <cofactor evidence="1">
        <name>heme b</name>
        <dbReference type="ChEBI" id="CHEBI:60344"/>
    </cofactor>
</comment>
<keyword evidence="11" id="KW-0479">Metal-binding</keyword>
<sequence length="383" mass="42673">MASHSRHVLHQLRDLIARDPDRFARDLYTRLFAIDPDLRELFGAMMSQQREAFYHVIDHVLDVIPNPDGQAELVEFLAQLGRDHRKYGVQPEHYQAIFRALMGEFAVTLADQWDDEAQRTVGQAMMLVTGVMRGAAQTASGPATWTARVVEKFRISRGLAVVRLVTDTPLRFNTGQYLEAQIPQWPKLWRNLSPAIPPNPHGELEFHVRAVPGGTVSPAIVGQTQPGDVWTFGQSHGTLHIDGDREVLMVAGGTGLAPLRALLIQMSALATSPPTHVYYGARYPGELYDLPVLRRIAATNPWLTITAVSEEQTNPWWLDNPVRPAELGIEHRFGRLVDVVGAADGRDDRQTLITGSPMMVENTRRGLIIAGVRASLIQHDPMF</sequence>
<evidence type="ECO:0000256" key="11">
    <source>
        <dbReference type="RuleBase" id="RU000356"/>
    </source>
</evidence>
<comment type="similarity">
    <text evidence="3">In the C-terminal section; belongs to the flavoprotein pyridine nucleotide cytochrome reductase family.</text>
</comment>
<dbReference type="Gene3D" id="1.10.490.10">
    <property type="entry name" value="Globins"/>
    <property type="match status" value="1"/>
</dbReference>
<organism evidence="14 15">
    <name type="scientific">Gordonia oryzae</name>
    <dbReference type="NCBI Taxonomy" id="2487349"/>
    <lineage>
        <taxon>Bacteria</taxon>
        <taxon>Bacillati</taxon>
        <taxon>Actinomycetota</taxon>
        <taxon>Actinomycetes</taxon>
        <taxon>Mycobacteriales</taxon>
        <taxon>Gordoniaceae</taxon>
        <taxon>Gordonia</taxon>
    </lineage>
</organism>
<keyword evidence="5" id="KW-0001">2Fe-2S</keyword>
<dbReference type="GO" id="GO:0005344">
    <property type="term" value="F:oxygen carrier activity"/>
    <property type="evidence" value="ECO:0007669"/>
    <property type="project" value="UniProtKB-KW"/>
</dbReference>
<evidence type="ECO:0000259" key="13">
    <source>
        <dbReference type="PROSITE" id="PS51384"/>
    </source>
</evidence>
<dbReference type="Pfam" id="PF00042">
    <property type="entry name" value="Globin"/>
    <property type="match status" value="1"/>
</dbReference>
<keyword evidence="11" id="KW-0813">Transport</keyword>
<dbReference type="SUPFAM" id="SSF52343">
    <property type="entry name" value="Ferredoxin reductase-like, C-terminal NADP-linked domain"/>
    <property type="match status" value="1"/>
</dbReference>
<dbReference type="InterPro" id="IPR001433">
    <property type="entry name" value="OxRdtase_FAD/NAD-bd"/>
</dbReference>
<dbReference type="SUPFAM" id="SSF63380">
    <property type="entry name" value="Riboflavin synthase domain-like"/>
    <property type="match status" value="1"/>
</dbReference>
<evidence type="ECO:0000256" key="7">
    <source>
        <dbReference type="ARBA" id="ARBA00023014"/>
    </source>
</evidence>
<evidence type="ECO:0000256" key="6">
    <source>
        <dbReference type="ARBA" id="ARBA00022857"/>
    </source>
</evidence>
<dbReference type="InterPro" id="IPR008333">
    <property type="entry name" value="Cbr1-like_FAD-bd_dom"/>
</dbReference>
<evidence type="ECO:0000256" key="2">
    <source>
        <dbReference type="ARBA" id="ARBA00001974"/>
    </source>
</evidence>
<accession>A0A3N4GHN1</accession>
<evidence type="ECO:0000259" key="12">
    <source>
        <dbReference type="PROSITE" id="PS01033"/>
    </source>
</evidence>
<comment type="catalytic activity">
    <reaction evidence="9">
        <text>2 nitric oxide + NADH + 2 O2 = 2 nitrate + NAD(+) + H(+)</text>
        <dbReference type="Rhea" id="RHEA:19469"/>
        <dbReference type="ChEBI" id="CHEBI:15378"/>
        <dbReference type="ChEBI" id="CHEBI:15379"/>
        <dbReference type="ChEBI" id="CHEBI:16480"/>
        <dbReference type="ChEBI" id="CHEBI:17632"/>
        <dbReference type="ChEBI" id="CHEBI:57540"/>
        <dbReference type="ChEBI" id="CHEBI:57945"/>
        <dbReference type="EC" id="1.14.12.17"/>
    </reaction>
</comment>
<evidence type="ECO:0000256" key="1">
    <source>
        <dbReference type="ARBA" id="ARBA00001970"/>
    </source>
</evidence>
<dbReference type="CDD" id="cd19753">
    <property type="entry name" value="Mb-like_oxidoreductase"/>
    <property type="match status" value="1"/>
</dbReference>